<dbReference type="Pfam" id="PF11604">
    <property type="entry name" value="CusF_Ec"/>
    <property type="match status" value="1"/>
</dbReference>
<comment type="caution">
    <text evidence="3">The sequence shown here is derived from an EMBL/GenBank/DDBJ whole genome shotgun (WGS) entry which is preliminary data.</text>
</comment>
<feature type="signal peptide" evidence="2">
    <location>
        <begin position="1"/>
        <end position="22"/>
    </location>
</feature>
<evidence type="ECO:0000256" key="2">
    <source>
        <dbReference type="SAM" id="SignalP"/>
    </source>
</evidence>
<evidence type="ECO:0000313" key="3">
    <source>
        <dbReference type="EMBL" id="NDU44001.1"/>
    </source>
</evidence>
<dbReference type="InterPro" id="IPR021647">
    <property type="entry name" value="CusF_Ec"/>
</dbReference>
<keyword evidence="2" id="KW-0732">Signal</keyword>
<proteinExistence type="predicted"/>
<accession>A0A845UDG5</accession>
<sequence length="124" mass="12786">MKRFYLTLILLCASAIAIQAQAAMGDMQGKGGMGNAKNTGAEQGAKAQTLRGQGKINSVNPEAGTVNVAMGPVKALDWPSMSMNFAVPDKKSLNGLKAGENVRFDFAKSAAGGYAITRIAPAAP</sequence>
<feature type="region of interest" description="Disordered" evidence="1">
    <location>
        <begin position="34"/>
        <end position="61"/>
    </location>
</feature>
<dbReference type="AlphaFoldDB" id="A0A845UDG5"/>
<dbReference type="InterPro" id="IPR042230">
    <property type="entry name" value="CusF_sf"/>
</dbReference>
<name>A0A845UDG5_9PROT</name>
<reference evidence="3" key="1">
    <citation type="submission" date="2019-11" db="EMBL/GenBank/DDBJ databases">
        <title>Acidithiobacillus ferrianus sp. nov.: a facultatively anaerobic and extremely acidophilic chemolithoautotroph.</title>
        <authorList>
            <person name="Norris P.R."/>
            <person name="Falagan C."/>
            <person name="Moya-Beltran A."/>
            <person name="Castro M."/>
            <person name="Quatrini R."/>
            <person name="Johnson D.B."/>
        </authorList>
    </citation>
    <scope>NUCLEOTIDE SEQUENCE [LARGE SCALE GENOMIC DNA]</scope>
    <source>
        <strain evidence="3">MG</strain>
    </source>
</reference>
<dbReference type="RefSeq" id="WP_163099644.1">
    <property type="nucleotide sequence ID" value="NZ_CP127523.1"/>
</dbReference>
<dbReference type="Gene3D" id="2.40.50.320">
    <property type="entry name" value="Copper binding periplasmic protein CusF"/>
    <property type="match status" value="1"/>
</dbReference>
<feature type="chain" id="PRO_5032821850" evidence="2">
    <location>
        <begin position="23"/>
        <end position="124"/>
    </location>
</feature>
<evidence type="ECO:0000256" key="1">
    <source>
        <dbReference type="SAM" id="MobiDB-lite"/>
    </source>
</evidence>
<organism evidence="3">
    <name type="scientific">Acidithiobacillus ferrianus</name>
    <dbReference type="NCBI Taxonomy" id="2678518"/>
    <lineage>
        <taxon>Bacteria</taxon>
        <taxon>Pseudomonadati</taxon>
        <taxon>Pseudomonadota</taxon>
        <taxon>Acidithiobacillia</taxon>
        <taxon>Acidithiobacillales</taxon>
        <taxon>Acidithiobacillaceae</taxon>
        <taxon>Acidithiobacillus</taxon>
    </lineage>
</organism>
<gene>
    <name evidence="3" type="ORF">GL267_15635</name>
</gene>
<dbReference type="EMBL" id="WNJL01000060">
    <property type="protein sequence ID" value="NDU44001.1"/>
    <property type="molecule type" value="Genomic_DNA"/>
</dbReference>
<protein>
    <submittedName>
        <fullName evidence="3">Cation transporter</fullName>
    </submittedName>
</protein>